<organism evidence="2 3">
    <name type="scientific">Mycoplasma haematolamae (strain Purdue)</name>
    <dbReference type="NCBI Taxonomy" id="1212765"/>
    <lineage>
        <taxon>Bacteria</taxon>
        <taxon>Bacillati</taxon>
        <taxon>Mycoplasmatota</taxon>
        <taxon>Mollicutes</taxon>
        <taxon>Mycoplasmataceae</taxon>
        <taxon>Mycoplasma</taxon>
    </lineage>
</organism>
<reference evidence="3" key="2">
    <citation type="submission" date="2012-07" db="EMBL/GenBank/DDBJ databases">
        <title>Complete genome sequence of 'Candidatus Mycoplasma haemolamae'.</title>
        <authorList>
            <person name="Guimaraes A.M.S."/>
            <person name="Toth B."/>
            <person name="Santos A.P."/>
            <person name="Nascimento N.C."/>
            <person name="Sojka J.E."/>
            <person name="Messick J.B."/>
        </authorList>
    </citation>
    <scope>NUCLEOTIDE SEQUENCE [LARGE SCALE GENOMIC DNA]</scope>
    <source>
        <strain evidence="3">Purdue</strain>
    </source>
</reference>
<dbReference type="EMBL" id="CP003731">
    <property type="protein sequence ID" value="AFO52003.1"/>
    <property type="molecule type" value="Genomic_DNA"/>
</dbReference>
<sequence>MTFLSVKAIAALIAGAGGIGGGGYYGVTKLVKAFSESQKLSSSTDQYVKESESSRVSADLLGSQSQDNKAASTEVSASKDLAVSKAETVSEQSVWTLVIDKGQQGPSEDLHDEEDEDDRPAVTLGLLALVEGDKDSVDSAFKIKTYQQGQELGSSALVSGIPFTSSAENLERKIQHFNLGFLGFFTELKEYLGELKEKESDFKKIFVGSTYEDLVSEISKKIGEL</sequence>
<dbReference type="STRING" id="1212765.MHLP_02115"/>
<dbReference type="KEGG" id="mhl:MHLP_02115"/>
<feature type="region of interest" description="Disordered" evidence="1">
    <location>
        <begin position="57"/>
        <end position="77"/>
    </location>
</feature>
<evidence type="ECO:0000256" key="1">
    <source>
        <dbReference type="SAM" id="MobiDB-lite"/>
    </source>
</evidence>
<name>I7BJH3_MYCHA</name>
<protein>
    <submittedName>
        <fullName evidence="2">Uncharacterized protein</fullName>
    </submittedName>
</protein>
<proteinExistence type="predicted"/>
<reference evidence="2 3" key="1">
    <citation type="journal article" date="2012" name="J. Bacteriol.">
        <title>Genome Sequence of "Candidatus Mycoplasma haemolamae" Strain Purdue, a Red Blood Cell Pathogen of Alpacas (Vicugna pacos) and Llamas (Lama glama).</title>
        <authorList>
            <person name="Guimaraes A.M."/>
            <person name="Toth B."/>
            <person name="Santos A.P."/>
            <person name="do Nascimento N.C."/>
            <person name="Kritchevsky J.E."/>
            <person name="Messick J.B."/>
        </authorList>
    </citation>
    <scope>NUCLEOTIDE SEQUENCE [LARGE SCALE GENOMIC DNA]</scope>
    <source>
        <strain evidence="2 3">Purdue</strain>
    </source>
</reference>
<keyword evidence="3" id="KW-1185">Reference proteome</keyword>
<evidence type="ECO:0000313" key="3">
    <source>
        <dbReference type="Proteomes" id="UP000006502"/>
    </source>
</evidence>
<feature type="compositionally biased region" description="Polar residues" evidence="1">
    <location>
        <begin position="62"/>
        <end position="76"/>
    </location>
</feature>
<evidence type="ECO:0000313" key="2">
    <source>
        <dbReference type="EMBL" id="AFO52003.1"/>
    </source>
</evidence>
<dbReference type="AlphaFoldDB" id="I7BJH3"/>
<dbReference type="Proteomes" id="UP000006502">
    <property type="component" value="Chromosome"/>
</dbReference>
<accession>I7BJH3</accession>
<dbReference type="HOGENOM" id="CLU_107120_0_0_14"/>
<dbReference type="PATRIC" id="fig|1212765.3.peg.476"/>
<gene>
    <name evidence="2" type="ordered locus">MHLP_02115</name>
</gene>